<reference evidence="1 2" key="1">
    <citation type="submission" date="2016-09" db="EMBL/GenBank/DDBJ databases">
        <title>The draft genome of Dichanthelium oligosanthes: A C3 panicoid grass species.</title>
        <authorList>
            <person name="Studer A.J."/>
            <person name="Schnable J.C."/>
            <person name="Brutnell T.P."/>
        </authorList>
    </citation>
    <scope>NUCLEOTIDE SEQUENCE [LARGE SCALE GENOMIC DNA]</scope>
    <source>
        <strain evidence="2">cv. Kellogg 1175</strain>
        <tissue evidence="1">Leaf</tissue>
    </source>
</reference>
<name>A0A1E5VWH9_9POAL</name>
<organism evidence="1 2">
    <name type="scientific">Dichanthelium oligosanthes</name>
    <dbReference type="NCBI Taxonomy" id="888268"/>
    <lineage>
        <taxon>Eukaryota</taxon>
        <taxon>Viridiplantae</taxon>
        <taxon>Streptophyta</taxon>
        <taxon>Embryophyta</taxon>
        <taxon>Tracheophyta</taxon>
        <taxon>Spermatophyta</taxon>
        <taxon>Magnoliopsida</taxon>
        <taxon>Liliopsida</taxon>
        <taxon>Poales</taxon>
        <taxon>Poaceae</taxon>
        <taxon>PACMAD clade</taxon>
        <taxon>Panicoideae</taxon>
        <taxon>Panicodae</taxon>
        <taxon>Paniceae</taxon>
        <taxon>Dichantheliinae</taxon>
        <taxon>Dichanthelium</taxon>
    </lineage>
</organism>
<keyword evidence="2" id="KW-1185">Reference proteome</keyword>
<proteinExistence type="predicted"/>
<protein>
    <submittedName>
        <fullName evidence="1">Uncharacterized protein</fullName>
    </submittedName>
</protein>
<dbReference type="AlphaFoldDB" id="A0A1E5VWH9"/>
<evidence type="ECO:0000313" key="1">
    <source>
        <dbReference type="EMBL" id="OEL29475.1"/>
    </source>
</evidence>
<accession>A0A1E5VWH9</accession>
<dbReference type="EMBL" id="LWDX02027538">
    <property type="protein sequence ID" value="OEL29475.1"/>
    <property type="molecule type" value="Genomic_DNA"/>
</dbReference>
<sequence>MAYRRQPMAYHRPSPGWMMLDRFVRRRDDDSFPAADPTAASLTNSRGDPFDVCLSFKKPPQPSFLSLR</sequence>
<dbReference type="Proteomes" id="UP000095767">
    <property type="component" value="Unassembled WGS sequence"/>
</dbReference>
<comment type="caution">
    <text evidence="1">The sequence shown here is derived from an EMBL/GenBank/DDBJ whole genome shotgun (WGS) entry which is preliminary data.</text>
</comment>
<evidence type="ECO:0000313" key="2">
    <source>
        <dbReference type="Proteomes" id="UP000095767"/>
    </source>
</evidence>
<gene>
    <name evidence="1" type="ORF">BAE44_0009505</name>
</gene>